<feature type="non-terminal residue" evidence="5">
    <location>
        <position position="80"/>
    </location>
</feature>
<feature type="region of interest" description="Disordered" evidence="3">
    <location>
        <begin position="58"/>
        <end position="80"/>
    </location>
</feature>
<evidence type="ECO:0000256" key="3">
    <source>
        <dbReference type="SAM" id="MobiDB-lite"/>
    </source>
</evidence>
<dbReference type="GO" id="GO:0003730">
    <property type="term" value="F:mRNA 3'-UTR binding"/>
    <property type="evidence" value="ECO:0007669"/>
    <property type="project" value="TreeGrafter"/>
</dbReference>
<gene>
    <name evidence="5" type="ORF">A6R68_05093</name>
</gene>
<reference evidence="5 6" key="1">
    <citation type="submission" date="2016-06" db="EMBL/GenBank/DDBJ databases">
        <title>The Draft Genome Sequence and Annotation of the Desert Woodrat Neotoma lepida.</title>
        <authorList>
            <person name="Campbell M."/>
            <person name="Oakeson K.F."/>
            <person name="Yandell M."/>
            <person name="Halpert J.R."/>
            <person name="Dearing D."/>
        </authorList>
    </citation>
    <scope>NUCLEOTIDE SEQUENCE [LARGE SCALE GENOMIC DNA]</scope>
    <source>
        <strain evidence="5">417</strain>
        <tissue evidence="5">Liver</tissue>
    </source>
</reference>
<keyword evidence="6" id="KW-1185">Reference proteome</keyword>
<proteinExistence type="predicted"/>
<dbReference type="Proteomes" id="UP000092124">
    <property type="component" value="Unassembled WGS sequence"/>
</dbReference>
<dbReference type="STRING" id="56216.A0A1A6GM04"/>
<accession>A0A1A6GM04</accession>
<dbReference type="GO" id="GO:0051028">
    <property type="term" value="P:mRNA transport"/>
    <property type="evidence" value="ECO:0007669"/>
    <property type="project" value="TreeGrafter"/>
</dbReference>
<dbReference type="AlphaFoldDB" id="A0A1A6GM04"/>
<organism evidence="5 6">
    <name type="scientific">Neotoma lepida</name>
    <name type="common">Desert woodrat</name>
    <dbReference type="NCBI Taxonomy" id="56216"/>
    <lineage>
        <taxon>Eukaryota</taxon>
        <taxon>Metazoa</taxon>
        <taxon>Chordata</taxon>
        <taxon>Craniata</taxon>
        <taxon>Vertebrata</taxon>
        <taxon>Euteleostomi</taxon>
        <taxon>Mammalia</taxon>
        <taxon>Eutheria</taxon>
        <taxon>Euarchontoglires</taxon>
        <taxon>Glires</taxon>
        <taxon>Rodentia</taxon>
        <taxon>Myomorpha</taxon>
        <taxon>Muroidea</taxon>
        <taxon>Cricetidae</taxon>
        <taxon>Neotominae</taxon>
        <taxon>Neotoma</taxon>
    </lineage>
</organism>
<keyword evidence="2" id="KW-0694">RNA-binding</keyword>
<dbReference type="GO" id="GO:0000398">
    <property type="term" value="P:mRNA splicing, via spliceosome"/>
    <property type="evidence" value="ECO:0007669"/>
    <property type="project" value="TreeGrafter"/>
</dbReference>
<evidence type="ECO:0000313" key="6">
    <source>
        <dbReference type="Proteomes" id="UP000092124"/>
    </source>
</evidence>
<dbReference type="GO" id="GO:0071013">
    <property type="term" value="C:catalytic step 2 spliceosome"/>
    <property type="evidence" value="ECO:0007669"/>
    <property type="project" value="TreeGrafter"/>
</dbReference>
<evidence type="ECO:0000256" key="2">
    <source>
        <dbReference type="ARBA" id="ARBA00022884"/>
    </source>
</evidence>
<protein>
    <recommendedName>
        <fullName evidence="4">Heterogeneous nuclear ribonucleoprotein A1/A2 C-terminal domain-containing protein</fullName>
    </recommendedName>
</protein>
<keyword evidence="1" id="KW-0677">Repeat</keyword>
<dbReference type="Pfam" id="PF11627">
    <property type="entry name" value="HnRNPA1_LC"/>
    <property type="match status" value="1"/>
</dbReference>
<comment type="caution">
    <text evidence="5">The sequence shown here is derived from an EMBL/GenBank/DDBJ whole genome shotgun (WGS) entry which is preliminary data.</text>
</comment>
<dbReference type="PANTHER" id="PTHR48026:SF13">
    <property type="entry name" value="HETEROGENEOUS NUCLEAR RIBONUCLEOPROTEINS A2_B1"/>
    <property type="match status" value="1"/>
</dbReference>
<dbReference type="OrthoDB" id="9844485at2759"/>
<evidence type="ECO:0000259" key="4">
    <source>
        <dbReference type="Pfam" id="PF11627"/>
    </source>
</evidence>
<evidence type="ECO:0000313" key="5">
    <source>
        <dbReference type="EMBL" id="OBS66367.1"/>
    </source>
</evidence>
<feature type="domain" description="Heterogeneous nuclear ribonucleoprotein A1/A2 C-terminal" evidence="4">
    <location>
        <begin position="30"/>
        <end position="66"/>
    </location>
</feature>
<dbReference type="GO" id="GO:0043047">
    <property type="term" value="F:single-stranded telomeric DNA binding"/>
    <property type="evidence" value="ECO:0007669"/>
    <property type="project" value="TreeGrafter"/>
</dbReference>
<dbReference type="EMBL" id="LZPO01087280">
    <property type="protein sequence ID" value="OBS66367.1"/>
    <property type="molecule type" value="Genomic_DNA"/>
</dbReference>
<dbReference type="InterPro" id="IPR021662">
    <property type="entry name" value="HnRNPA1/A2_C"/>
</dbReference>
<name>A0A1A6GM04_NEOLE</name>
<sequence length="80" mass="8493">MAARPHSIDGRVVKPKCAVAREESGGNYRSRNYNDFGNYNQQLSNYGTMKSGNFGCSRNMGGPYGGENSGSGESGESGGY</sequence>
<evidence type="ECO:0000256" key="1">
    <source>
        <dbReference type="ARBA" id="ARBA00022737"/>
    </source>
</evidence>
<dbReference type="PANTHER" id="PTHR48026">
    <property type="entry name" value="HOMOLOGOUS TO DROSOPHILA SQD (SQUID) PROTEIN"/>
    <property type="match status" value="1"/>
</dbReference>
<feature type="compositionally biased region" description="Gly residues" evidence="3">
    <location>
        <begin position="62"/>
        <end position="80"/>
    </location>
</feature>